<feature type="signal peptide" evidence="1">
    <location>
        <begin position="1"/>
        <end position="19"/>
    </location>
</feature>
<dbReference type="Proteomes" id="UP000708208">
    <property type="component" value="Unassembled WGS sequence"/>
</dbReference>
<dbReference type="EMBL" id="CAJVCH010010492">
    <property type="protein sequence ID" value="CAG7667491.1"/>
    <property type="molecule type" value="Genomic_DNA"/>
</dbReference>
<dbReference type="AlphaFoldDB" id="A0A8J2JNY0"/>
<keyword evidence="3" id="KW-1185">Reference proteome</keyword>
<evidence type="ECO:0000313" key="3">
    <source>
        <dbReference type="Proteomes" id="UP000708208"/>
    </source>
</evidence>
<keyword evidence="1" id="KW-0732">Signal</keyword>
<name>A0A8J2JNY0_9HEXA</name>
<accession>A0A8J2JNY0</accession>
<reference evidence="2" key="1">
    <citation type="submission" date="2021-06" db="EMBL/GenBank/DDBJ databases">
        <authorList>
            <person name="Hodson N. C."/>
            <person name="Mongue J. A."/>
            <person name="Jaron S. K."/>
        </authorList>
    </citation>
    <scope>NUCLEOTIDE SEQUENCE</scope>
</reference>
<gene>
    <name evidence="2" type="ORF">AFUS01_LOCUS1838</name>
</gene>
<sequence length="271" mass="30605">MGFLGRIIVVVLFLKICLSPSFLVSGKTGLGLRSVSIDSENQDSQISAGEEVTLTEMQSMELELFEEGIKTDPEHYYRAPGNKCNTTEHIKAEVKRMNESGLSGDYFQLKRHKLERGNCLWYTMTECMEVPKKQNHREKEFRCICAIGRTWDRDNRACLAYDGQPCLWDADCVINANCEMSNVSESDPQFPNDERRKRRNIVSGYKSGMFKHGTCVCEPLASCQRVPSQPPYFDDGQNQGQQLGISFAPFATSVMKKWNSHCLGNSLGSDN</sequence>
<comment type="caution">
    <text evidence="2">The sequence shown here is derived from an EMBL/GenBank/DDBJ whole genome shotgun (WGS) entry which is preliminary data.</text>
</comment>
<proteinExistence type="predicted"/>
<organism evidence="2 3">
    <name type="scientific">Allacma fusca</name>
    <dbReference type="NCBI Taxonomy" id="39272"/>
    <lineage>
        <taxon>Eukaryota</taxon>
        <taxon>Metazoa</taxon>
        <taxon>Ecdysozoa</taxon>
        <taxon>Arthropoda</taxon>
        <taxon>Hexapoda</taxon>
        <taxon>Collembola</taxon>
        <taxon>Symphypleona</taxon>
        <taxon>Sminthuridae</taxon>
        <taxon>Allacma</taxon>
    </lineage>
</organism>
<evidence type="ECO:0000313" key="2">
    <source>
        <dbReference type="EMBL" id="CAG7667491.1"/>
    </source>
</evidence>
<protein>
    <submittedName>
        <fullName evidence="2">Uncharacterized protein</fullName>
    </submittedName>
</protein>
<feature type="chain" id="PRO_5035294190" evidence="1">
    <location>
        <begin position="20"/>
        <end position="271"/>
    </location>
</feature>
<evidence type="ECO:0000256" key="1">
    <source>
        <dbReference type="SAM" id="SignalP"/>
    </source>
</evidence>